<evidence type="ECO:0008006" key="4">
    <source>
        <dbReference type="Google" id="ProtNLM"/>
    </source>
</evidence>
<keyword evidence="1" id="KW-1133">Transmembrane helix</keyword>
<evidence type="ECO:0000313" key="3">
    <source>
        <dbReference type="Proteomes" id="UP001320876"/>
    </source>
</evidence>
<evidence type="ECO:0000256" key="1">
    <source>
        <dbReference type="SAM" id="Phobius"/>
    </source>
</evidence>
<feature type="transmembrane region" description="Helical" evidence="1">
    <location>
        <begin position="31"/>
        <end position="53"/>
    </location>
</feature>
<proteinExistence type="predicted"/>
<dbReference type="EMBL" id="JAPDDT010000003">
    <property type="protein sequence ID" value="MCW1922782.1"/>
    <property type="molecule type" value="Genomic_DNA"/>
</dbReference>
<keyword evidence="1" id="KW-0812">Transmembrane</keyword>
<accession>A0ABT3GGN9</accession>
<protein>
    <recommendedName>
        <fullName evidence="4">Polysaccharide chain length determinant N-terminal domain-containing protein</fullName>
    </recommendedName>
</protein>
<name>A0ABT3GGN9_9BACT</name>
<dbReference type="Proteomes" id="UP001320876">
    <property type="component" value="Unassembled WGS sequence"/>
</dbReference>
<feature type="transmembrane region" description="Helical" evidence="1">
    <location>
        <begin position="175"/>
        <end position="197"/>
    </location>
</feature>
<reference evidence="2 3" key="1">
    <citation type="submission" date="2022-10" db="EMBL/GenBank/DDBJ databases">
        <title>Luteolibacter arcticus strain CCTCC AB 2014275, whole genome shotgun sequencing project.</title>
        <authorList>
            <person name="Zhao G."/>
            <person name="Shen L."/>
        </authorList>
    </citation>
    <scope>NUCLEOTIDE SEQUENCE [LARGE SCALE GENOMIC DNA]</scope>
    <source>
        <strain evidence="2 3">CCTCC AB 2014275</strain>
    </source>
</reference>
<dbReference type="RefSeq" id="WP_264486890.1">
    <property type="nucleotide sequence ID" value="NZ_JAPDDT010000003.1"/>
</dbReference>
<gene>
    <name evidence="2" type="ORF">OKA05_09490</name>
</gene>
<comment type="caution">
    <text evidence="2">The sequence shown here is derived from an EMBL/GenBank/DDBJ whole genome shotgun (WGS) entry which is preliminary data.</text>
</comment>
<keyword evidence="3" id="KW-1185">Reference proteome</keyword>
<evidence type="ECO:0000313" key="2">
    <source>
        <dbReference type="EMBL" id="MCW1922782.1"/>
    </source>
</evidence>
<sequence length="226" mass="23366">MTWKIRIRAAMAGIGARLPFQGVGSLGFRKALTLITVLGFAPLAMWMLGTAIVRVTPPVYRSQAVLRLPAATPRTADPLRSPSVIDAAASALAAGATPDPMAKQVLCSDVTLERGIGGNLIQVAARGHDPQEAQRTLMAVVESYERQHAGQGTRLLVYAAPPEAAPVGVPHGMRIVLGCAGVASLGLLLSIPLLTLLERVSAIARASAAAGFPRGGEYLPAAQPAG</sequence>
<keyword evidence="1" id="KW-0472">Membrane</keyword>
<organism evidence="2 3">
    <name type="scientific">Luteolibacter arcticus</name>
    <dbReference type="NCBI Taxonomy" id="1581411"/>
    <lineage>
        <taxon>Bacteria</taxon>
        <taxon>Pseudomonadati</taxon>
        <taxon>Verrucomicrobiota</taxon>
        <taxon>Verrucomicrobiia</taxon>
        <taxon>Verrucomicrobiales</taxon>
        <taxon>Verrucomicrobiaceae</taxon>
        <taxon>Luteolibacter</taxon>
    </lineage>
</organism>